<keyword evidence="9" id="KW-1133">Transmembrane helix</keyword>
<dbReference type="InterPro" id="IPR050271">
    <property type="entry name" value="UDP-glycosyltransferase"/>
</dbReference>
<evidence type="ECO:0000256" key="6">
    <source>
        <dbReference type="ARBA" id="ARBA00022692"/>
    </source>
</evidence>
<keyword evidence="5 12" id="KW-0808">Transferase</keyword>
<evidence type="ECO:0000256" key="7">
    <source>
        <dbReference type="ARBA" id="ARBA00022729"/>
    </source>
</evidence>
<evidence type="ECO:0000256" key="9">
    <source>
        <dbReference type="ARBA" id="ARBA00022989"/>
    </source>
</evidence>
<keyword evidence="7" id="KW-0732">Signal</keyword>
<keyword evidence="11" id="KW-0325">Glycoprotein</keyword>
<evidence type="ECO:0000313" key="13">
    <source>
        <dbReference type="Proteomes" id="UP000006813"/>
    </source>
</evidence>
<keyword evidence="10" id="KW-0472">Membrane</keyword>
<dbReference type="GO" id="GO:0005789">
    <property type="term" value="C:endoplasmic reticulum membrane"/>
    <property type="evidence" value="ECO:0007669"/>
    <property type="project" value="UniProtKB-SubCell"/>
</dbReference>
<evidence type="ECO:0000256" key="2">
    <source>
        <dbReference type="ARBA" id="ARBA00009995"/>
    </source>
</evidence>
<comment type="subcellular location">
    <subcellularLocation>
        <location evidence="1">Endoplasmic reticulum membrane</location>
        <topology evidence="1">Single-pass membrane protein</topology>
    </subcellularLocation>
</comment>
<dbReference type="EMBL" id="JH167919">
    <property type="protein sequence ID" value="EHB03011.1"/>
    <property type="molecule type" value="Genomic_DNA"/>
</dbReference>
<dbReference type="Gene3D" id="3.40.50.2000">
    <property type="entry name" value="Glycogen Phosphorylase B"/>
    <property type="match status" value="1"/>
</dbReference>
<sequence>MTDQGSGKKRGFAFVTIDDHDSVDKIVIQKYHTVDDHNCEVRKALLKQEMASAASSQRGRSGSGKFGGGHGVDFGGNDNLNKFMFCMFSQGRKNFKEFSDTWKNSCKETVSNKILMKKLQESRFDVFLADAIGPCGKPTTLYETMVKAEMWLIRSYWDLEFPHPTLPNFDFVGGLQCKPAKPLPKVLWRFDGKKPDTLGPNTCLYEWLPQNDLLGHPKTRAFVTHGGANGVYEAISHRIPMVVISLLGEPQDNIAHMMAKGAAAKVEFTTLSSREV</sequence>
<dbReference type="AlphaFoldDB" id="G5B150"/>
<keyword evidence="4" id="KW-0328">Glycosyltransferase</keyword>
<dbReference type="SUPFAM" id="SSF53756">
    <property type="entry name" value="UDP-Glycosyltransferase/glycogen phosphorylase"/>
    <property type="match status" value="1"/>
</dbReference>
<dbReference type="InterPro" id="IPR012677">
    <property type="entry name" value="Nucleotide-bd_a/b_plait_sf"/>
</dbReference>
<evidence type="ECO:0000256" key="11">
    <source>
        <dbReference type="ARBA" id="ARBA00023180"/>
    </source>
</evidence>
<dbReference type="PANTHER" id="PTHR48043:SF12">
    <property type="entry name" value="UDP-GLUCURONOSYLTRANSFERASE 2B4"/>
    <property type="match status" value="1"/>
</dbReference>
<dbReference type="SUPFAM" id="SSF54928">
    <property type="entry name" value="RNA-binding domain, RBD"/>
    <property type="match status" value="1"/>
</dbReference>
<comment type="similarity">
    <text evidence="2">Belongs to the UDP-glycosyltransferase family.</text>
</comment>
<dbReference type="PANTHER" id="PTHR48043">
    <property type="entry name" value="EG:EG0003.4 PROTEIN-RELATED"/>
    <property type="match status" value="1"/>
</dbReference>
<dbReference type="EC" id="2.4.1.17" evidence="3"/>
<evidence type="ECO:0000256" key="5">
    <source>
        <dbReference type="ARBA" id="ARBA00022679"/>
    </source>
</evidence>
<dbReference type="InterPro" id="IPR002213">
    <property type="entry name" value="UDP_glucos_trans"/>
</dbReference>
<keyword evidence="8" id="KW-0256">Endoplasmic reticulum</keyword>
<evidence type="ECO:0000256" key="8">
    <source>
        <dbReference type="ARBA" id="ARBA00022824"/>
    </source>
</evidence>
<dbReference type="Proteomes" id="UP000006813">
    <property type="component" value="Unassembled WGS sequence"/>
</dbReference>
<organism evidence="12 13">
    <name type="scientific">Heterocephalus glaber</name>
    <name type="common">Naked mole rat</name>
    <dbReference type="NCBI Taxonomy" id="10181"/>
    <lineage>
        <taxon>Eukaryota</taxon>
        <taxon>Metazoa</taxon>
        <taxon>Chordata</taxon>
        <taxon>Craniata</taxon>
        <taxon>Vertebrata</taxon>
        <taxon>Euteleostomi</taxon>
        <taxon>Mammalia</taxon>
        <taxon>Eutheria</taxon>
        <taxon>Euarchontoglires</taxon>
        <taxon>Glires</taxon>
        <taxon>Rodentia</taxon>
        <taxon>Hystricomorpha</taxon>
        <taxon>Bathyergidae</taxon>
        <taxon>Heterocephalus</taxon>
    </lineage>
</organism>
<name>G5B150_HETGA</name>
<dbReference type="Gene3D" id="3.30.70.330">
    <property type="match status" value="1"/>
</dbReference>
<evidence type="ECO:0000313" key="12">
    <source>
        <dbReference type="EMBL" id="EHB03011.1"/>
    </source>
</evidence>
<dbReference type="GO" id="GO:0003676">
    <property type="term" value="F:nucleic acid binding"/>
    <property type="evidence" value="ECO:0007669"/>
    <property type="project" value="InterPro"/>
</dbReference>
<accession>G5B150</accession>
<reference evidence="12 13" key="1">
    <citation type="journal article" date="2011" name="Nature">
        <title>Genome sequencing reveals insights into physiology and longevity of the naked mole rat.</title>
        <authorList>
            <person name="Kim E.B."/>
            <person name="Fang X."/>
            <person name="Fushan A.A."/>
            <person name="Huang Z."/>
            <person name="Lobanov A.V."/>
            <person name="Han L."/>
            <person name="Marino S.M."/>
            <person name="Sun X."/>
            <person name="Turanov A.A."/>
            <person name="Yang P."/>
            <person name="Yim S.H."/>
            <person name="Zhao X."/>
            <person name="Kasaikina M.V."/>
            <person name="Stoletzki N."/>
            <person name="Peng C."/>
            <person name="Polak P."/>
            <person name="Xiong Z."/>
            <person name="Kiezun A."/>
            <person name="Zhu Y."/>
            <person name="Chen Y."/>
            <person name="Kryukov G.V."/>
            <person name="Zhang Q."/>
            <person name="Peshkin L."/>
            <person name="Yang L."/>
            <person name="Bronson R.T."/>
            <person name="Buffenstein R."/>
            <person name="Wang B."/>
            <person name="Han C."/>
            <person name="Li Q."/>
            <person name="Chen L."/>
            <person name="Zhao W."/>
            <person name="Sunyaev S.R."/>
            <person name="Park T.J."/>
            <person name="Zhang G."/>
            <person name="Wang J."/>
            <person name="Gladyshev V.N."/>
        </authorList>
    </citation>
    <scope>NUCLEOTIDE SEQUENCE [LARGE SCALE GENOMIC DNA]</scope>
</reference>
<dbReference type="InParanoid" id="G5B150"/>
<keyword evidence="6" id="KW-0812">Transmembrane</keyword>
<dbReference type="InterPro" id="IPR035979">
    <property type="entry name" value="RBD_domain_sf"/>
</dbReference>
<dbReference type="Pfam" id="PF00201">
    <property type="entry name" value="UDPGT"/>
    <property type="match status" value="2"/>
</dbReference>
<evidence type="ECO:0000256" key="4">
    <source>
        <dbReference type="ARBA" id="ARBA00022676"/>
    </source>
</evidence>
<evidence type="ECO:0000256" key="3">
    <source>
        <dbReference type="ARBA" id="ARBA00012544"/>
    </source>
</evidence>
<dbReference type="GO" id="GO:0015020">
    <property type="term" value="F:glucuronosyltransferase activity"/>
    <property type="evidence" value="ECO:0007669"/>
    <property type="project" value="UniProtKB-EC"/>
</dbReference>
<evidence type="ECO:0000256" key="1">
    <source>
        <dbReference type="ARBA" id="ARBA00004389"/>
    </source>
</evidence>
<gene>
    <name evidence="12" type="ORF">GW7_09282</name>
</gene>
<proteinExistence type="inferred from homology"/>
<evidence type="ECO:0000256" key="10">
    <source>
        <dbReference type="ARBA" id="ARBA00023136"/>
    </source>
</evidence>
<protein>
    <recommendedName>
        <fullName evidence="3">glucuronosyltransferase</fullName>
        <ecNumber evidence="3">2.4.1.17</ecNumber>
    </recommendedName>
</protein>